<accession>A0A969TVP3</accession>
<dbReference type="InterPro" id="IPR030910">
    <property type="entry name" value="SLAP_dom"/>
</dbReference>
<evidence type="ECO:0000313" key="3">
    <source>
        <dbReference type="Proteomes" id="UP000752012"/>
    </source>
</evidence>
<dbReference type="EMBL" id="JAATHJ010000020">
    <property type="protein sequence ID" value="NJP38317.1"/>
    <property type="molecule type" value="Genomic_DNA"/>
</dbReference>
<gene>
    <name evidence="2" type="ORF">HCN83_12045</name>
</gene>
<protein>
    <submittedName>
        <fullName evidence="2">Accessory Sec system S-layer assembly protein</fullName>
    </submittedName>
</protein>
<feature type="region of interest" description="Disordered" evidence="1">
    <location>
        <begin position="289"/>
        <end position="308"/>
    </location>
</feature>
<name>A0A969TVP3_9BACI</name>
<dbReference type="NCBIfam" id="TIGR04399">
    <property type="entry name" value="acc_Sec_SLAP"/>
    <property type="match status" value="1"/>
</dbReference>
<feature type="region of interest" description="Disordered" evidence="1">
    <location>
        <begin position="18"/>
        <end position="41"/>
    </location>
</feature>
<dbReference type="Proteomes" id="UP000752012">
    <property type="component" value="Unassembled WGS sequence"/>
</dbReference>
<comment type="caution">
    <text evidence="2">The sequence shown here is derived from an EMBL/GenBank/DDBJ whole genome shotgun (WGS) entry which is preliminary data.</text>
</comment>
<dbReference type="AlphaFoldDB" id="A0A969TVP3"/>
<organism evidence="2 3">
    <name type="scientific">Alkalicoccus luteus</name>
    <dbReference type="NCBI Taxonomy" id="1237094"/>
    <lineage>
        <taxon>Bacteria</taxon>
        <taxon>Bacillati</taxon>
        <taxon>Bacillota</taxon>
        <taxon>Bacilli</taxon>
        <taxon>Bacillales</taxon>
        <taxon>Bacillaceae</taxon>
        <taxon>Alkalicoccus</taxon>
    </lineage>
</organism>
<sequence>MSYFPENTPVEELQLLGAETAASPKKRTEENDEPAQTELSLHPDWDVTETDQAAFEKLHGDLNELQKDQLSLAGIRWDQQEDGDYVFLAFIRQTLEKSAAFKYTVIELYDEADTLLGRKEFDLTDLGELPAMSSRPYTFTFGEKDMFGHDVPESGWKLVFKKKKKEIPEHQLSLTPAWRKRLTAENKRQLKQVVDNMKPPKHGQVNFVGLRATFLRDRKELHVTMLIRNGSDRNVNIETLPLQVEDATGEIAARGGFRLKPKLQVKAHTTTPWNFVFPERMLLKEKPDLTKWKAYPPKRKKEEDKTEE</sequence>
<evidence type="ECO:0000256" key="1">
    <source>
        <dbReference type="SAM" id="MobiDB-lite"/>
    </source>
</evidence>
<reference evidence="2 3" key="1">
    <citation type="submission" date="2020-03" db="EMBL/GenBank/DDBJ databases">
        <title>Assessment of the enzymatic potential of alkaline-tolerant lipase obtained from Bacillus luteus H11 (technogenic soil) for the bioremediation of saline soils contaminated with petroleum substances.</title>
        <authorList>
            <person name="Kalwasinska A."/>
        </authorList>
    </citation>
    <scope>NUCLEOTIDE SEQUENCE [LARGE SCALE GENOMIC DNA]</scope>
    <source>
        <strain evidence="2 3">H11</strain>
    </source>
</reference>
<keyword evidence="3" id="KW-1185">Reference proteome</keyword>
<proteinExistence type="predicted"/>
<dbReference type="InterPro" id="IPR030911">
    <property type="entry name" value="Sec_acc_SLAP"/>
</dbReference>
<dbReference type="RefSeq" id="WP_168007678.1">
    <property type="nucleotide sequence ID" value="NZ_JAATHJ010000020.1"/>
</dbReference>
<evidence type="ECO:0000313" key="2">
    <source>
        <dbReference type="EMBL" id="NJP38317.1"/>
    </source>
</evidence>
<dbReference type="NCBIfam" id="TIGR04398">
    <property type="entry name" value="SLAP_DUP"/>
    <property type="match status" value="2"/>
</dbReference>